<sequence length="120" mass="13352">MRTDGNGERRRDTSTNVTVGARPSNGSRSEADLLLEDGVRPRERFVDLMEANDGWLRQQTLVEATQLSQATVSRTLTTMEEEGVVTRRRVGRENVVYLSGREPSDLETELDAGTDGRTPT</sequence>
<dbReference type="InterPro" id="IPR036390">
    <property type="entry name" value="WH_DNA-bd_sf"/>
</dbReference>
<accession>A0A1H8N0Z7</accession>
<dbReference type="InterPro" id="IPR011991">
    <property type="entry name" value="ArsR-like_HTH"/>
</dbReference>
<reference evidence="4" key="1">
    <citation type="submission" date="2016-10" db="EMBL/GenBank/DDBJ databases">
        <authorList>
            <person name="Varghese N."/>
            <person name="Submissions S."/>
        </authorList>
    </citation>
    <scope>NUCLEOTIDE SEQUENCE [LARGE SCALE GENOMIC DNA]</scope>
    <source>
        <strain evidence="4">CGMCC 1.10121</strain>
    </source>
</reference>
<feature type="compositionally biased region" description="Basic and acidic residues" evidence="1">
    <location>
        <begin position="1"/>
        <end position="13"/>
    </location>
</feature>
<proteinExistence type="predicted"/>
<feature type="compositionally biased region" description="Polar residues" evidence="1">
    <location>
        <begin position="14"/>
        <end position="28"/>
    </location>
</feature>
<dbReference type="SUPFAM" id="SSF46785">
    <property type="entry name" value="Winged helix' DNA-binding domain"/>
    <property type="match status" value="1"/>
</dbReference>
<dbReference type="Pfam" id="PF24034">
    <property type="entry name" value="DUF7343"/>
    <property type="match status" value="1"/>
</dbReference>
<gene>
    <name evidence="3" type="ORF">SAMN04487948_101237</name>
</gene>
<dbReference type="Gene3D" id="1.10.10.10">
    <property type="entry name" value="Winged helix-like DNA-binding domain superfamily/Winged helix DNA-binding domain"/>
    <property type="match status" value="1"/>
</dbReference>
<dbReference type="AlphaFoldDB" id="A0A1H8N0Z7"/>
<dbReference type="CDD" id="cd00090">
    <property type="entry name" value="HTH_ARSR"/>
    <property type="match status" value="1"/>
</dbReference>
<evidence type="ECO:0000313" key="3">
    <source>
        <dbReference type="EMBL" id="SEO23277.1"/>
    </source>
</evidence>
<dbReference type="EMBL" id="FODV01000001">
    <property type="protein sequence ID" value="SEO23277.1"/>
    <property type="molecule type" value="Genomic_DNA"/>
</dbReference>
<dbReference type="InterPro" id="IPR036388">
    <property type="entry name" value="WH-like_DNA-bd_sf"/>
</dbReference>
<feature type="region of interest" description="Disordered" evidence="1">
    <location>
        <begin position="100"/>
        <end position="120"/>
    </location>
</feature>
<keyword evidence="4" id="KW-1185">Reference proteome</keyword>
<feature type="region of interest" description="Disordered" evidence="1">
    <location>
        <begin position="1"/>
        <end position="29"/>
    </location>
</feature>
<evidence type="ECO:0000256" key="1">
    <source>
        <dbReference type="SAM" id="MobiDB-lite"/>
    </source>
</evidence>
<name>A0A1H8N0Z7_9EURY</name>
<dbReference type="Proteomes" id="UP000199126">
    <property type="component" value="Unassembled WGS sequence"/>
</dbReference>
<protein>
    <submittedName>
        <fullName evidence="3">MarR family protein</fullName>
    </submittedName>
</protein>
<evidence type="ECO:0000313" key="4">
    <source>
        <dbReference type="Proteomes" id="UP000199126"/>
    </source>
</evidence>
<dbReference type="InterPro" id="IPR055767">
    <property type="entry name" value="DUF7343"/>
</dbReference>
<feature type="domain" description="DUF7343" evidence="2">
    <location>
        <begin position="42"/>
        <end position="98"/>
    </location>
</feature>
<evidence type="ECO:0000259" key="2">
    <source>
        <dbReference type="Pfam" id="PF24034"/>
    </source>
</evidence>
<organism evidence="3 4">
    <name type="scientific">Halogranum amylolyticum</name>
    <dbReference type="NCBI Taxonomy" id="660520"/>
    <lineage>
        <taxon>Archaea</taxon>
        <taxon>Methanobacteriati</taxon>
        <taxon>Methanobacteriota</taxon>
        <taxon>Stenosarchaea group</taxon>
        <taxon>Halobacteria</taxon>
        <taxon>Halobacteriales</taxon>
        <taxon>Haloferacaceae</taxon>
    </lineage>
</organism>